<comment type="caution">
    <text evidence="1">The sequence shown here is derived from an EMBL/GenBank/DDBJ whole genome shotgun (WGS) entry which is preliminary data.</text>
</comment>
<evidence type="ECO:0000313" key="2">
    <source>
        <dbReference type="Proteomes" id="UP000318667"/>
    </source>
</evidence>
<proteinExistence type="predicted"/>
<keyword evidence="2" id="KW-1185">Reference proteome</keyword>
<reference evidence="1 2" key="1">
    <citation type="journal article" date="2015" name="Stand. Genomic Sci.">
        <title>Genomic Encyclopedia of Bacterial and Archaeal Type Strains, Phase III: the genomes of soil and plant-associated and newly described type strains.</title>
        <authorList>
            <person name="Whitman W.B."/>
            <person name="Woyke T."/>
            <person name="Klenk H.P."/>
            <person name="Zhou Y."/>
            <person name="Lilburn T.G."/>
            <person name="Beck B.J."/>
            <person name="De Vos P."/>
            <person name="Vandamme P."/>
            <person name="Eisen J.A."/>
            <person name="Garrity G."/>
            <person name="Hugenholtz P."/>
            <person name="Kyrpides N.C."/>
        </authorList>
    </citation>
    <scope>NUCLEOTIDE SEQUENCE [LARGE SCALE GENOMIC DNA]</scope>
    <source>
        <strain evidence="1 2">CGMCC 1.10115</strain>
    </source>
</reference>
<sequence length="65" mass="7495">MHFELLLEAILGQREIIHELECSICGFNETYYRDPVTKQSIGRACKTCNFVQKFEGVKLAEERAS</sequence>
<dbReference type="GeneID" id="65402100"/>
<dbReference type="RefSeq" id="WP_144540176.1">
    <property type="nucleotide sequence ID" value="NZ_CBCSDC010000011.1"/>
</dbReference>
<dbReference type="AlphaFoldDB" id="A0A562K2D9"/>
<name>A0A562K2D9_9BACI</name>
<dbReference type="OrthoDB" id="2901877at2"/>
<dbReference type="Proteomes" id="UP000318667">
    <property type="component" value="Unassembled WGS sequence"/>
</dbReference>
<accession>A0A562K2D9</accession>
<protein>
    <submittedName>
        <fullName evidence="1">Uncharacterized protein</fullName>
    </submittedName>
</protein>
<dbReference type="EMBL" id="VLKI01000002">
    <property type="protein sequence ID" value="TWH89588.1"/>
    <property type="molecule type" value="Genomic_DNA"/>
</dbReference>
<organism evidence="1 2">
    <name type="scientific">Cytobacillus oceanisediminis</name>
    <dbReference type="NCBI Taxonomy" id="665099"/>
    <lineage>
        <taxon>Bacteria</taxon>
        <taxon>Bacillati</taxon>
        <taxon>Bacillota</taxon>
        <taxon>Bacilli</taxon>
        <taxon>Bacillales</taxon>
        <taxon>Bacillaceae</taxon>
        <taxon>Cytobacillus</taxon>
    </lineage>
</organism>
<gene>
    <name evidence="1" type="ORF">IQ19_00829</name>
</gene>
<evidence type="ECO:0000313" key="1">
    <source>
        <dbReference type="EMBL" id="TWH89588.1"/>
    </source>
</evidence>